<proteinExistence type="predicted"/>
<feature type="transmembrane region" description="Helical" evidence="1">
    <location>
        <begin position="14"/>
        <end position="32"/>
    </location>
</feature>
<gene>
    <name evidence="2" type="ORF">CARN5_0401</name>
</gene>
<sequence length="100" mass="11788">MIPPVYRQNDPNRILWHIGLIILDIYDIYISIELMYVSYILFTDEDDAMEQEMEQEFELISLIYQLEEAGYCFADVSDEQLQQAFSDGRDLRDLAVLRSA</sequence>
<keyword evidence="1" id="KW-0812">Transmembrane</keyword>
<keyword evidence="1" id="KW-1133">Transmembrane helix</keyword>
<dbReference type="AlphaFoldDB" id="E6QFS9"/>
<keyword evidence="1" id="KW-0472">Membrane</keyword>
<reference evidence="2" key="1">
    <citation type="submission" date="2009-10" db="EMBL/GenBank/DDBJ databases">
        <title>Diversity of trophic interactions inside an arsenic-rich microbial ecosystem.</title>
        <authorList>
            <person name="Bertin P.N."/>
            <person name="Heinrich-Salmeron A."/>
            <person name="Pelletier E."/>
            <person name="Goulhen-Chollet F."/>
            <person name="Arsene-Ploetze F."/>
            <person name="Gallien S."/>
            <person name="Calteau A."/>
            <person name="Vallenet D."/>
            <person name="Casiot C."/>
            <person name="Chane-Woon-Ming B."/>
            <person name="Giloteaux L."/>
            <person name="Barakat M."/>
            <person name="Bonnefoy V."/>
            <person name="Bruneel O."/>
            <person name="Chandler M."/>
            <person name="Cleiss J."/>
            <person name="Duran R."/>
            <person name="Elbaz-Poulichet F."/>
            <person name="Fonknechten N."/>
            <person name="Lauga B."/>
            <person name="Mornico D."/>
            <person name="Ortet P."/>
            <person name="Schaeffer C."/>
            <person name="Siguier P."/>
            <person name="Alexander Thil Smith A."/>
            <person name="Van Dorsselaer A."/>
            <person name="Weissenbach J."/>
            <person name="Medigue C."/>
            <person name="Le Paslier D."/>
        </authorList>
    </citation>
    <scope>NUCLEOTIDE SEQUENCE</scope>
</reference>
<comment type="caution">
    <text evidence="2">The sequence shown here is derived from an EMBL/GenBank/DDBJ whole genome shotgun (WGS) entry which is preliminary data.</text>
</comment>
<protein>
    <submittedName>
        <fullName evidence="2">Uncharacterized protein</fullName>
    </submittedName>
</protein>
<dbReference type="EMBL" id="CABP01000157">
    <property type="protein sequence ID" value="CBI06075.1"/>
    <property type="molecule type" value="Genomic_DNA"/>
</dbReference>
<evidence type="ECO:0000256" key="1">
    <source>
        <dbReference type="SAM" id="Phobius"/>
    </source>
</evidence>
<evidence type="ECO:0000313" key="2">
    <source>
        <dbReference type="EMBL" id="CBI06075.1"/>
    </source>
</evidence>
<name>E6QFS9_9ZZZZ</name>
<accession>E6QFS9</accession>
<organism evidence="2">
    <name type="scientific">mine drainage metagenome</name>
    <dbReference type="NCBI Taxonomy" id="410659"/>
    <lineage>
        <taxon>unclassified sequences</taxon>
        <taxon>metagenomes</taxon>
        <taxon>ecological metagenomes</taxon>
    </lineage>
</organism>